<keyword evidence="9" id="KW-0503">Monooxygenase</keyword>
<evidence type="ECO:0000256" key="14">
    <source>
        <dbReference type="ARBA" id="ARBA00045077"/>
    </source>
</evidence>
<keyword evidence="12" id="KW-0624">Polysaccharide degradation</keyword>
<dbReference type="EMBL" id="JAUKUA010000001">
    <property type="protein sequence ID" value="KAK0730912.1"/>
    <property type="molecule type" value="Genomic_DNA"/>
</dbReference>
<evidence type="ECO:0000256" key="8">
    <source>
        <dbReference type="ARBA" id="ARBA00023008"/>
    </source>
</evidence>
<dbReference type="EC" id="1.14.99.56" evidence="15"/>
<comment type="subcellular location">
    <subcellularLocation>
        <location evidence="2">Secreted</location>
    </subcellularLocation>
</comment>
<comment type="catalytic activity">
    <reaction evidence="14">
        <text>[(1-&gt;4)-beta-D-glucosyl]n+m + reduced acceptor + O2 = 4-dehydro-beta-D-glucosyl-[(1-&gt;4)-beta-D-glucosyl]n-1 + [(1-&gt;4)-beta-D-glucosyl]m + acceptor + H2O.</text>
        <dbReference type="EC" id="1.14.99.56"/>
    </reaction>
</comment>
<evidence type="ECO:0000256" key="11">
    <source>
        <dbReference type="ARBA" id="ARBA00023277"/>
    </source>
</evidence>
<keyword evidence="3" id="KW-0964">Secreted</keyword>
<dbReference type="AlphaFoldDB" id="A0AA40EAB5"/>
<reference evidence="18" key="1">
    <citation type="submission" date="2023-06" db="EMBL/GenBank/DDBJ databases">
        <title>Genome-scale phylogeny and comparative genomics of the fungal order Sordariales.</title>
        <authorList>
            <consortium name="Lawrence Berkeley National Laboratory"/>
            <person name="Hensen N."/>
            <person name="Bonometti L."/>
            <person name="Westerberg I."/>
            <person name="Brannstrom I.O."/>
            <person name="Guillou S."/>
            <person name="Cros-Aarteil S."/>
            <person name="Calhoun S."/>
            <person name="Haridas S."/>
            <person name="Kuo A."/>
            <person name="Mondo S."/>
            <person name="Pangilinan J."/>
            <person name="Riley R."/>
            <person name="Labutti K."/>
            <person name="Andreopoulos B."/>
            <person name="Lipzen A."/>
            <person name="Chen C."/>
            <person name="Yanf M."/>
            <person name="Daum C."/>
            <person name="Ng V."/>
            <person name="Clum A."/>
            <person name="Steindorff A."/>
            <person name="Ohm R."/>
            <person name="Martin F."/>
            <person name="Silar P."/>
            <person name="Natvig D."/>
            <person name="Lalanne C."/>
            <person name="Gautier V."/>
            <person name="Ament-Velasquez S.L."/>
            <person name="Kruys A."/>
            <person name="Hutchinson M.I."/>
            <person name="Powell A.J."/>
            <person name="Barry K."/>
            <person name="Miller A.N."/>
            <person name="Grigoriev I.V."/>
            <person name="Debuchy R."/>
            <person name="Gladieux P."/>
            <person name="Thoren M.H."/>
            <person name="Johannesson H."/>
        </authorList>
    </citation>
    <scope>NUCLEOTIDE SEQUENCE</scope>
    <source>
        <strain evidence="18">SMH4607-1</strain>
    </source>
</reference>
<keyword evidence="11" id="KW-0119">Carbohydrate metabolism</keyword>
<keyword evidence="8" id="KW-0186">Copper</keyword>
<dbReference type="InterPro" id="IPR049892">
    <property type="entry name" value="AA9"/>
</dbReference>
<name>A0AA40EAB5_9PEZI</name>
<dbReference type="PANTHER" id="PTHR33353">
    <property type="entry name" value="PUTATIVE (AFU_ORTHOLOGUE AFUA_1G12560)-RELATED"/>
    <property type="match status" value="1"/>
</dbReference>
<feature type="domain" description="Auxiliary Activity family 9 catalytic" evidence="17">
    <location>
        <begin position="20"/>
        <end position="122"/>
    </location>
</feature>
<dbReference type="GO" id="GO:0046872">
    <property type="term" value="F:metal ion binding"/>
    <property type="evidence" value="ECO:0007669"/>
    <property type="project" value="UniProtKB-KW"/>
</dbReference>
<evidence type="ECO:0000259" key="17">
    <source>
        <dbReference type="Pfam" id="PF03443"/>
    </source>
</evidence>
<comment type="caution">
    <text evidence="18">The sequence shown here is derived from an EMBL/GenBank/DDBJ whole genome shotgun (WGS) entry which is preliminary data.</text>
</comment>
<keyword evidence="7" id="KW-0560">Oxidoreductase</keyword>
<proteinExistence type="inferred from homology"/>
<dbReference type="GO" id="GO:0030245">
    <property type="term" value="P:cellulose catabolic process"/>
    <property type="evidence" value="ECO:0007669"/>
    <property type="project" value="UniProtKB-KW"/>
</dbReference>
<evidence type="ECO:0000256" key="2">
    <source>
        <dbReference type="ARBA" id="ARBA00004613"/>
    </source>
</evidence>
<evidence type="ECO:0000256" key="4">
    <source>
        <dbReference type="ARBA" id="ARBA00022723"/>
    </source>
</evidence>
<evidence type="ECO:0000256" key="9">
    <source>
        <dbReference type="ARBA" id="ARBA00023033"/>
    </source>
</evidence>
<dbReference type="InterPro" id="IPR005103">
    <property type="entry name" value="AA9_LPMO"/>
</dbReference>
<evidence type="ECO:0000256" key="3">
    <source>
        <dbReference type="ARBA" id="ARBA00022525"/>
    </source>
</evidence>
<dbReference type="Proteomes" id="UP001172102">
    <property type="component" value="Unassembled WGS sequence"/>
</dbReference>
<evidence type="ECO:0000256" key="7">
    <source>
        <dbReference type="ARBA" id="ARBA00023002"/>
    </source>
</evidence>
<organism evidence="18 19">
    <name type="scientific">Lasiosphaeris hirsuta</name>
    <dbReference type="NCBI Taxonomy" id="260670"/>
    <lineage>
        <taxon>Eukaryota</taxon>
        <taxon>Fungi</taxon>
        <taxon>Dikarya</taxon>
        <taxon>Ascomycota</taxon>
        <taxon>Pezizomycotina</taxon>
        <taxon>Sordariomycetes</taxon>
        <taxon>Sordariomycetidae</taxon>
        <taxon>Sordariales</taxon>
        <taxon>Lasiosphaeriaceae</taxon>
        <taxon>Lasiosphaeris</taxon>
    </lineage>
</organism>
<dbReference type="PANTHER" id="PTHR33353:SF11">
    <property type="entry name" value="GLYCOSYLHYDROLASE FAMILY 61-7 PROTEIN"/>
    <property type="match status" value="1"/>
</dbReference>
<comment type="similarity">
    <text evidence="13">Belongs to the polysaccharide monooxygenase AA9 family.</text>
</comment>
<evidence type="ECO:0000256" key="10">
    <source>
        <dbReference type="ARBA" id="ARBA00023157"/>
    </source>
</evidence>
<gene>
    <name evidence="18" type="ORF">B0H67DRAFT_653401</name>
</gene>
<sequence>MKGALGLTALSVAVSQVSAHYIFNQLTVGATKNAVYKYIRQNTNFNQPITELTSNDLRCNLADGGMNTETAAVKPGDSFTFTLDTPVYHQGPVSLYMSKAPGAASDYGGSGGWFKIYDWGMVLCVLDPYKKEKADKARPDIQRWIIKLEYGQ</sequence>
<evidence type="ECO:0000256" key="5">
    <source>
        <dbReference type="ARBA" id="ARBA00022729"/>
    </source>
</evidence>
<feature type="signal peptide" evidence="16">
    <location>
        <begin position="1"/>
        <end position="19"/>
    </location>
</feature>
<comment type="cofactor">
    <cofactor evidence="1">
        <name>Cu(2+)</name>
        <dbReference type="ChEBI" id="CHEBI:29036"/>
    </cofactor>
</comment>
<dbReference type="Gene3D" id="2.70.50.70">
    <property type="match status" value="1"/>
</dbReference>
<dbReference type="GO" id="GO:0004497">
    <property type="term" value="F:monooxygenase activity"/>
    <property type="evidence" value="ECO:0007669"/>
    <property type="project" value="UniProtKB-KW"/>
</dbReference>
<evidence type="ECO:0000256" key="16">
    <source>
        <dbReference type="SAM" id="SignalP"/>
    </source>
</evidence>
<keyword evidence="5 16" id="KW-0732">Signal</keyword>
<accession>A0AA40EAB5</accession>
<feature type="chain" id="PRO_5041328449" description="lytic cellulose monooxygenase (C4-dehydrogenating)" evidence="16">
    <location>
        <begin position="20"/>
        <end position="152"/>
    </location>
</feature>
<evidence type="ECO:0000256" key="15">
    <source>
        <dbReference type="ARBA" id="ARBA00047174"/>
    </source>
</evidence>
<keyword evidence="10" id="KW-1015">Disulfide bond</keyword>
<dbReference type="Pfam" id="PF03443">
    <property type="entry name" value="AA9"/>
    <property type="match status" value="1"/>
</dbReference>
<keyword evidence="6" id="KW-0136">Cellulose degradation</keyword>
<evidence type="ECO:0000256" key="6">
    <source>
        <dbReference type="ARBA" id="ARBA00023001"/>
    </source>
</evidence>
<keyword evidence="19" id="KW-1185">Reference proteome</keyword>
<protein>
    <recommendedName>
        <fullName evidence="15">lytic cellulose monooxygenase (C4-dehydrogenating)</fullName>
        <ecNumber evidence="15">1.14.99.56</ecNumber>
    </recommendedName>
</protein>
<evidence type="ECO:0000256" key="12">
    <source>
        <dbReference type="ARBA" id="ARBA00023326"/>
    </source>
</evidence>
<dbReference type="GO" id="GO:0005576">
    <property type="term" value="C:extracellular region"/>
    <property type="evidence" value="ECO:0007669"/>
    <property type="project" value="UniProtKB-SubCell"/>
</dbReference>
<evidence type="ECO:0000313" key="19">
    <source>
        <dbReference type="Proteomes" id="UP001172102"/>
    </source>
</evidence>
<keyword evidence="4" id="KW-0479">Metal-binding</keyword>
<evidence type="ECO:0000256" key="13">
    <source>
        <dbReference type="ARBA" id="ARBA00044502"/>
    </source>
</evidence>
<evidence type="ECO:0000256" key="1">
    <source>
        <dbReference type="ARBA" id="ARBA00001973"/>
    </source>
</evidence>
<evidence type="ECO:0000313" key="18">
    <source>
        <dbReference type="EMBL" id="KAK0730912.1"/>
    </source>
</evidence>